<dbReference type="GO" id="GO:0000049">
    <property type="term" value="F:tRNA binding"/>
    <property type="evidence" value="ECO:0007669"/>
    <property type="project" value="UniProtKB-KW"/>
</dbReference>
<dbReference type="Gene3D" id="2.40.30.130">
    <property type="match status" value="1"/>
</dbReference>
<dbReference type="PANTHER" id="PTHR11777">
    <property type="entry name" value="ALANYL-TRNA SYNTHETASE"/>
    <property type="match status" value="1"/>
</dbReference>
<dbReference type="HAMAP" id="MF_00036_B">
    <property type="entry name" value="Ala_tRNA_synth_B"/>
    <property type="match status" value="1"/>
</dbReference>
<keyword evidence="9 11" id="KW-0648">Protein biosynthesis</keyword>
<protein>
    <recommendedName>
        <fullName evidence="11">Alanine--tRNA ligase</fullName>
        <ecNumber evidence="11">6.1.1.7</ecNumber>
    </recommendedName>
    <alternativeName>
        <fullName evidence="11">Alanyl-tRNA synthetase</fullName>
        <shortName evidence="11">AlaRS</shortName>
    </alternativeName>
</protein>
<keyword evidence="11" id="KW-0963">Cytoplasm</keyword>
<dbReference type="Gene3D" id="3.10.310.40">
    <property type="match status" value="1"/>
</dbReference>
<dbReference type="PRINTS" id="PR00980">
    <property type="entry name" value="TRNASYNTHALA"/>
</dbReference>
<feature type="binding site" evidence="11">
    <location>
        <position position="583"/>
    </location>
    <ligand>
        <name>Zn(2+)</name>
        <dbReference type="ChEBI" id="CHEBI:29105"/>
    </ligand>
</feature>
<comment type="catalytic activity">
    <reaction evidence="11">
        <text>tRNA(Ala) + L-alanine + ATP = L-alanyl-tRNA(Ala) + AMP + diphosphate</text>
        <dbReference type="Rhea" id="RHEA:12540"/>
        <dbReference type="Rhea" id="RHEA-COMP:9657"/>
        <dbReference type="Rhea" id="RHEA-COMP:9923"/>
        <dbReference type="ChEBI" id="CHEBI:30616"/>
        <dbReference type="ChEBI" id="CHEBI:33019"/>
        <dbReference type="ChEBI" id="CHEBI:57972"/>
        <dbReference type="ChEBI" id="CHEBI:78442"/>
        <dbReference type="ChEBI" id="CHEBI:78497"/>
        <dbReference type="ChEBI" id="CHEBI:456215"/>
        <dbReference type="EC" id="6.1.1.7"/>
    </reaction>
</comment>
<dbReference type="FunFam" id="3.30.930.10:FF:000011">
    <property type="entry name" value="Alanine--tRNA ligase, cytoplasmic"/>
    <property type="match status" value="1"/>
</dbReference>
<dbReference type="InterPro" id="IPR045864">
    <property type="entry name" value="aa-tRNA-synth_II/BPL/LPL"/>
</dbReference>
<comment type="domain">
    <text evidence="11">Consists of three domains; the N-terminal catalytic domain, the editing domain and the C-terminal C-Ala domain. The editing domain removes incorrectly charged amino acids, while the C-Ala domain, along with tRNA(Ala), serves as a bridge to cooperatively bring together the editing and aminoacylation centers thus stimulating deacylation of misacylated tRNAs.</text>
</comment>
<dbReference type="NCBIfam" id="TIGR00344">
    <property type="entry name" value="alaS"/>
    <property type="match status" value="1"/>
</dbReference>
<evidence type="ECO:0000256" key="10">
    <source>
        <dbReference type="ARBA" id="ARBA00023146"/>
    </source>
</evidence>
<dbReference type="SUPFAM" id="SSF55681">
    <property type="entry name" value="Class II aaRS and biotin synthetases"/>
    <property type="match status" value="1"/>
</dbReference>
<keyword evidence="5 11" id="KW-0547">Nucleotide-binding</keyword>
<dbReference type="SUPFAM" id="SSF101353">
    <property type="entry name" value="Putative anticodon-binding domain of alanyl-tRNA synthetase (AlaRS)"/>
    <property type="match status" value="1"/>
</dbReference>
<dbReference type="GO" id="GO:0005524">
    <property type="term" value="F:ATP binding"/>
    <property type="evidence" value="ECO:0007669"/>
    <property type="project" value="UniProtKB-UniRule"/>
</dbReference>
<dbReference type="PROSITE" id="PS50860">
    <property type="entry name" value="AA_TRNA_LIGASE_II_ALA"/>
    <property type="match status" value="1"/>
</dbReference>
<evidence type="ECO:0000256" key="5">
    <source>
        <dbReference type="ARBA" id="ARBA00022741"/>
    </source>
</evidence>
<reference evidence="13 14" key="1">
    <citation type="submission" date="2018-06" db="EMBL/GenBank/DDBJ databases">
        <title>Draft Genome Sequence of a Novel Marine Bacterium Related to the Verrucomicrobia.</title>
        <authorList>
            <person name="Vosseberg J."/>
            <person name="Martijn J."/>
            <person name="Ettema T.J.G."/>
        </authorList>
    </citation>
    <scope>NUCLEOTIDE SEQUENCE [LARGE SCALE GENOMIC DNA]</scope>
    <source>
        <strain evidence="13">TARA_B100001123</strain>
    </source>
</reference>
<dbReference type="InterPro" id="IPR018165">
    <property type="entry name" value="Ala-tRNA-synth_IIc_core"/>
</dbReference>
<dbReference type="GO" id="GO:0002161">
    <property type="term" value="F:aminoacyl-tRNA deacylase activity"/>
    <property type="evidence" value="ECO:0007669"/>
    <property type="project" value="TreeGrafter"/>
</dbReference>
<keyword evidence="10 11" id="KW-0030">Aminoacyl-tRNA synthetase</keyword>
<evidence type="ECO:0000256" key="1">
    <source>
        <dbReference type="ARBA" id="ARBA00008226"/>
    </source>
</evidence>
<dbReference type="GO" id="GO:0008270">
    <property type="term" value="F:zinc ion binding"/>
    <property type="evidence" value="ECO:0007669"/>
    <property type="project" value="UniProtKB-UniRule"/>
</dbReference>
<dbReference type="InterPro" id="IPR003156">
    <property type="entry name" value="DHHA1_dom"/>
</dbReference>
<evidence type="ECO:0000313" key="13">
    <source>
        <dbReference type="EMBL" id="AWT59633.1"/>
    </source>
</evidence>
<feature type="binding site" evidence="11">
    <location>
        <position position="587"/>
    </location>
    <ligand>
        <name>Zn(2+)</name>
        <dbReference type="ChEBI" id="CHEBI:29105"/>
    </ligand>
</feature>
<dbReference type="Pfam" id="PF07973">
    <property type="entry name" value="tRNA_SAD"/>
    <property type="match status" value="1"/>
</dbReference>
<evidence type="ECO:0000313" key="14">
    <source>
        <dbReference type="Proteomes" id="UP000247465"/>
    </source>
</evidence>
<dbReference type="CDD" id="cd00673">
    <property type="entry name" value="AlaRS_core"/>
    <property type="match status" value="1"/>
</dbReference>
<dbReference type="AlphaFoldDB" id="A0A2Z4AC30"/>
<dbReference type="InterPro" id="IPR012947">
    <property type="entry name" value="tRNA_SAD"/>
</dbReference>
<dbReference type="FunFam" id="3.10.310.40:FF:000001">
    <property type="entry name" value="Alanine--tRNA ligase"/>
    <property type="match status" value="1"/>
</dbReference>
<comment type="similarity">
    <text evidence="1 11">Belongs to the class-II aminoacyl-tRNA synthetase family.</text>
</comment>
<evidence type="ECO:0000256" key="4">
    <source>
        <dbReference type="ARBA" id="ARBA00022723"/>
    </source>
</evidence>
<comment type="cofactor">
    <cofactor evidence="11">
        <name>Zn(2+)</name>
        <dbReference type="ChEBI" id="CHEBI:29105"/>
    </cofactor>
    <text evidence="11">Binds 1 zinc ion per subunit.</text>
</comment>
<feature type="binding site" evidence="11">
    <location>
        <position position="684"/>
    </location>
    <ligand>
        <name>Zn(2+)</name>
        <dbReference type="ChEBI" id="CHEBI:29105"/>
    </ligand>
</feature>
<dbReference type="Gene3D" id="3.30.980.10">
    <property type="entry name" value="Threonyl-trna Synthetase, Chain A, domain 2"/>
    <property type="match status" value="1"/>
</dbReference>
<evidence type="ECO:0000256" key="2">
    <source>
        <dbReference type="ARBA" id="ARBA00022555"/>
    </source>
</evidence>
<dbReference type="InterPro" id="IPR050058">
    <property type="entry name" value="Ala-tRNA_ligase"/>
</dbReference>
<dbReference type="FunFam" id="3.30.980.10:FF:000004">
    <property type="entry name" value="Alanine--tRNA ligase, cytoplasmic"/>
    <property type="match status" value="1"/>
</dbReference>
<dbReference type="InterPro" id="IPR018164">
    <property type="entry name" value="Ala-tRNA-synth_IIc_N"/>
</dbReference>
<evidence type="ECO:0000259" key="12">
    <source>
        <dbReference type="PROSITE" id="PS50860"/>
    </source>
</evidence>
<organism evidence="13 14">
    <name type="scientific">Candidatus Moanibacter tarae</name>
    <dbReference type="NCBI Taxonomy" id="2200854"/>
    <lineage>
        <taxon>Bacteria</taxon>
        <taxon>Pseudomonadati</taxon>
        <taxon>Verrucomicrobiota</taxon>
        <taxon>Opitutia</taxon>
        <taxon>Puniceicoccales</taxon>
        <taxon>Puniceicoccales incertae sedis</taxon>
        <taxon>Candidatus Moanibacter</taxon>
    </lineage>
</organism>
<comment type="subcellular location">
    <subcellularLocation>
        <location evidence="11">Cytoplasm</location>
    </subcellularLocation>
</comment>
<dbReference type="EMBL" id="CP029803">
    <property type="protein sequence ID" value="AWT59633.1"/>
    <property type="molecule type" value="Genomic_DNA"/>
</dbReference>
<evidence type="ECO:0000256" key="8">
    <source>
        <dbReference type="ARBA" id="ARBA00022884"/>
    </source>
</evidence>
<dbReference type="EC" id="6.1.1.7" evidence="11"/>
<dbReference type="Pfam" id="PF02272">
    <property type="entry name" value="DHHA1"/>
    <property type="match status" value="1"/>
</dbReference>
<keyword evidence="2 11" id="KW-0820">tRNA-binding</keyword>
<keyword evidence="6 11" id="KW-0862">Zinc</keyword>
<proteinExistence type="inferred from homology"/>
<evidence type="ECO:0000256" key="11">
    <source>
        <dbReference type="HAMAP-Rule" id="MF_00036"/>
    </source>
</evidence>
<dbReference type="Gene3D" id="3.30.54.20">
    <property type="match status" value="1"/>
</dbReference>
<dbReference type="InterPro" id="IPR018163">
    <property type="entry name" value="Thr/Ala-tRNA-synth_IIc_edit"/>
</dbReference>
<dbReference type="InterPro" id="IPR002318">
    <property type="entry name" value="Ala-tRNA-lgiase_IIc"/>
</dbReference>
<dbReference type="PANTHER" id="PTHR11777:SF9">
    <property type="entry name" value="ALANINE--TRNA LIGASE, CYTOPLASMIC"/>
    <property type="match status" value="1"/>
</dbReference>
<dbReference type="Proteomes" id="UP000247465">
    <property type="component" value="Chromosome"/>
</dbReference>
<evidence type="ECO:0000256" key="3">
    <source>
        <dbReference type="ARBA" id="ARBA00022598"/>
    </source>
</evidence>
<dbReference type="InterPro" id="IPR018162">
    <property type="entry name" value="Ala-tRNA-ligase_IIc_anticod-bd"/>
</dbReference>
<dbReference type="SMART" id="SM00863">
    <property type="entry name" value="tRNA_SAD"/>
    <property type="match status" value="1"/>
</dbReference>
<dbReference type="GO" id="GO:0004813">
    <property type="term" value="F:alanine-tRNA ligase activity"/>
    <property type="evidence" value="ECO:0007669"/>
    <property type="project" value="UniProtKB-UniRule"/>
</dbReference>
<dbReference type="GO" id="GO:0006419">
    <property type="term" value="P:alanyl-tRNA aminoacylation"/>
    <property type="evidence" value="ECO:0007669"/>
    <property type="project" value="UniProtKB-UniRule"/>
</dbReference>
<feature type="binding site" evidence="11">
    <location>
        <position position="688"/>
    </location>
    <ligand>
        <name>Zn(2+)</name>
        <dbReference type="ChEBI" id="CHEBI:29105"/>
    </ligand>
</feature>
<gene>
    <name evidence="11 13" type="primary">alaS</name>
    <name evidence="13" type="ORF">DF168_00826</name>
</gene>
<comment type="function">
    <text evidence="11">Catalyzes the attachment of alanine to tRNA(Ala) in a two-step reaction: alanine is first activated by ATP to form Ala-AMP and then transferred to the acceptor end of tRNA(Ala). Also edits incorrectly charged Ser-tRNA(Ala) and Gly-tRNA(Ala) via its editing domain.</text>
</comment>
<dbReference type="KEGG" id="mtar:DF168_00826"/>
<dbReference type="SUPFAM" id="SSF55186">
    <property type="entry name" value="ThrRS/AlaRS common domain"/>
    <property type="match status" value="1"/>
</dbReference>
<keyword evidence="4 11" id="KW-0479">Metal-binding</keyword>
<sequence>MKSNDLRKSFLDFFRSKEHEIVPSASLLPDSPNLLFTNAGMNQFVPFFLGERSPAWTRVADTQKCIRAGGKHNDLEDVGFDTYHQTFFEMLGNWSFGDYFKKEAIEWSWELLTEVWKLPKRRLYATIYKPGHGDPSEFDQEASDIWSEIFIHEKMDPSIHIRHFDSKDNFWMMGDTGPCGPNSEIHIDLTPDGDTLGMLVNTDSVRCIEIWNLVFIQFNAESDGSFNPLEKKHIDTGLGFERVSGIYASTKGLSDFSQPVSNYNCDLFSGVFEELTKLSNHRYQGTIPKRRNQMSNIEAKDCAFRVLADHIRALSFSIADGILPGNEGRNYVLRRILRRAILFSDRVELPKGSFVKLVEPLISQFSDVFPELKKGQGLISQIISSEEEKFQRTIERGLTMFEKITSGGKTKISGGDAFTLYDTYGFPLDLTQIIARERGISIDQKGFEAQMLKQRERARSAQEKIEISVFEGENVEIEETEFIGFDPVNFENCKVNITTQVHQNNENFLVFDRTPFYPEKGGQVGDSGFLKVEGIKLRISDTVRDPQGRTLHQIEAGNLKGLEGKEASLHIDVERRKSIQRHHTATHILHWALRSVLGSHVSQAGSLVADDRLRFDFSHFEQISQDLLNRIEAIANRRILENAGVGWYEIPFDQKPKDILAFFGEKYGSIVRVVDIGGWSIELCGGTHVTASGEIGLLKIVSESGIAAGTRRIEAQAGDSAFNLVVNNFSLLSSLSNRLSCSPQELEDRISSLLQQKNDLEMNLRKFRQKETSSVASELIDHSIEIQGINIIIAKIDVKSQEEMRGLAFSISKTFERSLIVLGSSSDSKVTLLAVASPEANDKGHIAHEIVRNLCGQLGGRGGGKPDFAMGGGDCPEKLEKVLESFRDSLN</sequence>
<dbReference type="Gene3D" id="3.30.930.10">
    <property type="entry name" value="Bira Bifunctional Protein, Domain 2"/>
    <property type="match status" value="1"/>
</dbReference>
<keyword evidence="3 11" id="KW-0436">Ligase</keyword>
<accession>A0A2Z4AC30</accession>
<keyword evidence="8 11" id="KW-0694">RNA-binding</keyword>
<evidence type="ECO:0000256" key="9">
    <source>
        <dbReference type="ARBA" id="ARBA00022917"/>
    </source>
</evidence>
<dbReference type="InterPro" id="IPR023033">
    <property type="entry name" value="Ala_tRNA_ligase_euk/bac"/>
</dbReference>
<dbReference type="InterPro" id="IPR009000">
    <property type="entry name" value="Transl_B-barrel_sf"/>
</dbReference>
<dbReference type="GO" id="GO:0005737">
    <property type="term" value="C:cytoplasm"/>
    <property type="evidence" value="ECO:0007669"/>
    <property type="project" value="UniProtKB-SubCell"/>
</dbReference>
<dbReference type="Pfam" id="PF01411">
    <property type="entry name" value="tRNA-synt_2c"/>
    <property type="match status" value="1"/>
</dbReference>
<keyword evidence="7 11" id="KW-0067">ATP-binding</keyword>
<evidence type="ECO:0000256" key="6">
    <source>
        <dbReference type="ARBA" id="ARBA00022833"/>
    </source>
</evidence>
<feature type="domain" description="Alanyl-transfer RNA synthetases family profile" evidence="12">
    <location>
        <begin position="1"/>
        <end position="727"/>
    </location>
</feature>
<dbReference type="SUPFAM" id="SSF50447">
    <property type="entry name" value="Translation proteins"/>
    <property type="match status" value="1"/>
</dbReference>
<evidence type="ECO:0000256" key="7">
    <source>
        <dbReference type="ARBA" id="ARBA00022840"/>
    </source>
</evidence>
<name>A0A2Z4AC30_9BACT</name>